<reference evidence="3" key="1">
    <citation type="journal article" date="2019" name="Int. J. Syst. Evol. Microbiol.">
        <title>The Global Catalogue of Microorganisms (GCM) 10K type strain sequencing project: providing services to taxonomists for standard genome sequencing and annotation.</title>
        <authorList>
            <consortium name="The Broad Institute Genomics Platform"/>
            <consortium name="The Broad Institute Genome Sequencing Center for Infectious Disease"/>
            <person name="Wu L."/>
            <person name="Ma J."/>
        </authorList>
    </citation>
    <scope>NUCLEOTIDE SEQUENCE [LARGE SCALE GENOMIC DNA]</scope>
    <source>
        <strain evidence="3">CGMCC 1.13718</strain>
    </source>
</reference>
<evidence type="ECO:0000256" key="1">
    <source>
        <dbReference type="SAM" id="MobiDB-lite"/>
    </source>
</evidence>
<accession>A0ABW1YWH4</accession>
<comment type="caution">
    <text evidence="2">The sequence shown here is derived from an EMBL/GenBank/DDBJ whole genome shotgun (WGS) entry which is preliminary data.</text>
</comment>
<evidence type="ECO:0000313" key="3">
    <source>
        <dbReference type="Proteomes" id="UP001596425"/>
    </source>
</evidence>
<dbReference type="SUPFAM" id="SSF89372">
    <property type="entry name" value="Fucose-specific lectin"/>
    <property type="match status" value="1"/>
</dbReference>
<evidence type="ECO:0000313" key="2">
    <source>
        <dbReference type="EMBL" id="MFC6635740.1"/>
    </source>
</evidence>
<protein>
    <recommendedName>
        <fullName evidence="4">Exo-alpha-sialidase</fullName>
    </recommendedName>
</protein>
<dbReference type="RefSeq" id="WP_193192511.1">
    <property type="nucleotide sequence ID" value="NZ_JACZFR010000029.1"/>
</dbReference>
<dbReference type="EMBL" id="JBHSVR010000001">
    <property type="protein sequence ID" value="MFC6635740.1"/>
    <property type="molecule type" value="Genomic_DNA"/>
</dbReference>
<evidence type="ECO:0008006" key="4">
    <source>
        <dbReference type="Google" id="ProtNLM"/>
    </source>
</evidence>
<sequence length="683" mass="75208">MSENPTPDPHTEGNQANTGCASLAESTREERMARLRAQVNGTAKSRSLGTADTGNFLMGLALHACARSNEGLKLSGLEQLLFTGLKRLLPADELAEMGRVYEQARARGAAAFPAEVTRLAVSDSYGGADFRGDLVSLGERVLLQPNCSVVDMASLPQGAELDSPEFITAMREQGCGLTVVVDSTQPRSQLVPPPDDVTVRLRYFDCIKGTGDSFFGPSDEIYWGCGTGSDAQSVTEYFSPEFGNVDAGDRRNFSADTFLFNGGFRRTLMVDIQCWEKDRGGFWNDVRNALADIAEYCADGASDIIDNGDKEDAALGAVIAIVSALMGALLDLILGSDDLIQHRTIAINRTVLQRLTEDAHYWNFVGENAHYKLYMDATIEPKGPGHLFCTVLEDHGAGWQKHSMQIHARDPVLVAPPLPEDDDILLYCLYHSWFEDKISIARYMHDWTADDYIFPANLEIKRATAALYKGGSINWAGLQRVSGTNNSDSYRAVSGMKHQEGIVYPQPTDHTEVAMGAAITVDPRGNRMGRHFFFYDRDSNDLCYSHSDNFSKSLVISSRCGSNPAAAVFDGKLHLVYRCSDDPGGRLAWIRADEDGSNWQQEELIADSQRSGLSPSLAVFKDKLYCAWREKQDIAVWLNTLDKGAASWSGRKQPGVCYTLCAPTLAAHRDKLYCVYSSRYGYM</sequence>
<organism evidence="2 3">
    <name type="scientific">Microbulbifer taiwanensis</name>
    <dbReference type="NCBI Taxonomy" id="986746"/>
    <lineage>
        <taxon>Bacteria</taxon>
        <taxon>Pseudomonadati</taxon>
        <taxon>Pseudomonadota</taxon>
        <taxon>Gammaproteobacteria</taxon>
        <taxon>Cellvibrionales</taxon>
        <taxon>Microbulbiferaceae</taxon>
        <taxon>Microbulbifer</taxon>
    </lineage>
</organism>
<proteinExistence type="predicted"/>
<feature type="region of interest" description="Disordered" evidence="1">
    <location>
        <begin position="1"/>
        <end position="29"/>
    </location>
</feature>
<keyword evidence="3" id="KW-1185">Reference proteome</keyword>
<gene>
    <name evidence="2" type="ORF">ACFQBM_20920</name>
</gene>
<dbReference type="Proteomes" id="UP001596425">
    <property type="component" value="Unassembled WGS sequence"/>
</dbReference>
<name>A0ABW1YWH4_9GAMM</name>